<dbReference type="PANTHER" id="PTHR42872:SF6">
    <property type="entry name" value="PROTEIN-GLUTAMATE METHYLESTERASE_PROTEIN-GLUTAMINE GLUTAMINASE"/>
    <property type="match status" value="1"/>
</dbReference>
<keyword evidence="3 6" id="KW-0378">Hydrolase</keyword>
<dbReference type="Gene3D" id="3.40.50.2300">
    <property type="match status" value="1"/>
</dbReference>
<feature type="active site" evidence="6">
    <location>
        <position position="191"/>
    </location>
</feature>
<dbReference type="InterPro" id="IPR001789">
    <property type="entry name" value="Sig_transdc_resp-reg_receiver"/>
</dbReference>
<evidence type="ECO:0000259" key="8">
    <source>
        <dbReference type="PROSITE" id="PS50110"/>
    </source>
</evidence>
<dbReference type="InterPro" id="IPR011006">
    <property type="entry name" value="CheY-like_superfamily"/>
</dbReference>
<evidence type="ECO:0000256" key="4">
    <source>
        <dbReference type="ARBA" id="ARBA00039140"/>
    </source>
</evidence>
<dbReference type="GO" id="GO:0008984">
    <property type="term" value="F:protein-glutamate methylesterase activity"/>
    <property type="evidence" value="ECO:0007669"/>
    <property type="project" value="UniProtKB-EC"/>
</dbReference>
<dbReference type="PIRSF" id="PIRSF000876">
    <property type="entry name" value="RR_chemtxs_CheB"/>
    <property type="match status" value="1"/>
</dbReference>
<dbReference type="Proteomes" id="UP000197019">
    <property type="component" value="Chromosome"/>
</dbReference>
<dbReference type="PROSITE" id="PS50110">
    <property type="entry name" value="RESPONSE_REGULATORY"/>
    <property type="match status" value="1"/>
</dbReference>
<dbReference type="EC" id="3.1.1.61" evidence="4"/>
<dbReference type="InterPro" id="IPR035909">
    <property type="entry name" value="CheB_C"/>
</dbReference>
<dbReference type="PANTHER" id="PTHR42872">
    <property type="entry name" value="PROTEIN-GLUTAMATE METHYLESTERASE/PROTEIN-GLUTAMINE GLUTAMINASE"/>
    <property type="match status" value="1"/>
</dbReference>
<evidence type="ECO:0000256" key="3">
    <source>
        <dbReference type="ARBA" id="ARBA00022801"/>
    </source>
</evidence>
<dbReference type="KEGG" id="mpsy:CEK71_18990"/>
<dbReference type="Pfam" id="PF01339">
    <property type="entry name" value="CheB_methylest"/>
    <property type="match status" value="1"/>
</dbReference>
<keyword evidence="2 6" id="KW-0145">Chemotaxis</keyword>
<evidence type="ECO:0000256" key="2">
    <source>
        <dbReference type="ARBA" id="ARBA00022500"/>
    </source>
</evidence>
<proteinExistence type="predicted"/>
<evidence type="ECO:0000256" key="7">
    <source>
        <dbReference type="PROSITE-ProRule" id="PRU00169"/>
    </source>
</evidence>
<evidence type="ECO:0000259" key="9">
    <source>
        <dbReference type="PROSITE" id="PS50122"/>
    </source>
</evidence>
<evidence type="ECO:0000256" key="1">
    <source>
        <dbReference type="ARBA" id="ARBA00022490"/>
    </source>
</evidence>
<protein>
    <recommendedName>
        <fullName evidence="4">protein-glutamate methylesterase</fullName>
        <ecNumber evidence="4">3.1.1.61</ecNumber>
    </recommendedName>
</protein>
<dbReference type="EMBL" id="CP022129">
    <property type="protein sequence ID" value="ASF47983.1"/>
    <property type="molecule type" value="Genomic_DNA"/>
</dbReference>
<evidence type="ECO:0000256" key="6">
    <source>
        <dbReference type="PROSITE-ProRule" id="PRU00050"/>
    </source>
</evidence>
<dbReference type="InterPro" id="IPR008248">
    <property type="entry name" value="CheB-like"/>
</dbReference>
<dbReference type="OrthoDB" id="9793421at2"/>
<dbReference type="Gene3D" id="3.40.50.180">
    <property type="entry name" value="Methylesterase CheB, C-terminal domain"/>
    <property type="match status" value="1"/>
</dbReference>
<keyword evidence="1" id="KW-0963">Cytoplasm</keyword>
<keyword evidence="7" id="KW-0597">Phosphoprotein</keyword>
<feature type="active site" evidence="6">
    <location>
        <position position="164"/>
    </location>
</feature>
<dbReference type="CDD" id="cd16432">
    <property type="entry name" value="CheB_Rec"/>
    <property type="match status" value="1"/>
</dbReference>
<evidence type="ECO:0000313" key="10">
    <source>
        <dbReference type="EMBL" id="ASF47983.1"/>
    </source>
</evidence>
<reference evidence="10 11" key="1">
    <citation type="submission" date="2017-06" db="EMBL/GenBank/DDBJ databases">
        <title>Genome Sequencing of the methanotroph Methylovulum psychrotolerants str. HV10-M2 isolated from a high-altitude environment.</title>
        <authorList>
            <person name="Mateos-Rivera A."/>
        </authorList>
    </citation>
    <scope>NUCLEOTIDE SEQUENCE [LARGE SCALE GENOMIC DNA]</scope>
    <source>
        <strain evidence="10 11">HV10_M2</strain>
    </source>
</reference>
<evidence type="ECO:0000313" key="11">
    <source>
        <dbReference type="Proteomes" id="UP000197019"/>
    </source>
</evidence>
<dbReference type="PROSITE" id="PS50122">
    <property type="entry name" value="CHEB"/>
    <property type="match status" value="1"/>
</dbReference>
<dbReference type="SUPFAM" id="SSF52172">
    <property type="entry name" value="CheY-like"/>
    <property type="match status" value="1"/>
</dbReference>
<feature type="domain" description="Response regulatory" evidence="8">
    <location>
        <begin position="6"/>
        <end position="126"/>
    </location>
</feature>
<feature type="domain" description="CheB-type methylesterase" evidence="9">
    <location>
        <begin position="152"/>
        <end position="338"/>
    </location>
</feature>
<gene>
    <name evidence="10" type="ORF">CEK71_18990</name>
</gene>
<dbReference type="GO" id="GO:0000156">
    <property type="term" value="F:phosphorelay response regulator activity"/>
    <property type="evidence" value="ECO:0007669"/>
    <property type="project" value="InterPro"/>
</dbReference>
<evidence type="ECO:0000256" key="5">
    <source>
        <dbReference type="ARBA" id="ARBA00048267"/>
    </source>
</evidence>
<dbReference type="GO" id="GO:0006935">
    <property type="term" value="P:chemotaxis"/>
    <property type="evidence" value="ECO:0007669"/>
    <property type="project" value="UniProtKB-UniRule"/>
</dbReference>
<feature type="active site" evidence="6">
    <location>
        <position position="283"/>
    </location>
</feature>
<feature type="modified residue" description="4-aspartylphosphate" evidence="7">
    <location>
        <position position="57"/>
    </location>
</feature>
<sequence>MLTLIRVFLVTDDPFLLTTLKSALNLATGLGLAGTASTAPQALTEISLLKPDVVVSDAQLIGALRLTQQLMDQCPTPILIMSPATPDSQALSNAQLAAGAIEALPAATLSTDPEAGQLLARKLKVLAGVSVFRRKAQPQTARPALAAQLVSATPRQKILMIGASTGGPQALEAVLAKLPAHYPLPIVCIQHISKGFLDPFLLWLGGKVKLKVSVAAVGESPEPGRIYFAPDHANLELDGYGRFAYSHAPEYLHYPSVDVAFHSIAKHYGSLCIAVLLTGMGDDGAGGLKAIAQAGGQTIVQDEASCVVFGMPKAAIDNGAAQKVLNLEQIAELLCQAV</sequence>
<dbReference type="InterPro" id="IPR000673">
    <property type="entry name" value="Sig_transdc_resp-reg_Me-estase"/>
</dbReference>
<dbReference type="AlphaFoldDB" id="A0A1Z4C379"/>
<dbReference type="SUPFAM" id="SSF52738">
    <property type="entry name" value="Methylesterase CheB, C-terminal domain"/>
    <property type="match status" value="1"/>
</dbReference>
<name>A0A1Z4C379_9GAMM</name>
<dbReference type="GO" id="GO:0005737">
    <property type="term" value="C:cytoplasm"/>
    <property type="evidence" value="ECO:0007669"/>
    <property type="project" value="InterPro"/>
</dbReference>
<accession>A0A1Z4C379</accession>
<keyword evidence="11" id="KW-1185">Reference proteome</keyword>
<organism evidence="10 11">
    <name type="scientific">Methylovulum psychrotolerans</name>
    <dbReference type="NCBI Taxonomy" id="1704499"/>
    <lineage>
        <taxon>Bacteria</taxon>
        <taxon>Pseudomonadati</taxon>
        <taxon>Pseudomonadota</taxon>
        <taxon>Gammaproteobacteria</taxon>
        <taxon>Methylococcales</taxon>
        <taxon>Methylococcaceae</taxon>
        <taxon>Methylovulum</taxon>
    </lineage>
</organism>
<comment type="catalytic activity">
    <reaction evidence="5">
        <text>[protein]-L-glutamate 5-O-methyl ester + H2O = L-glutamyl-[protein] + methanol + H(+)</text>
        <dbReference type="Rhea" id="RHEA:23236"/>
        <dbReference type="Rhea" id="RHEA-COMP:10208"/>
        <dbReference type="Rhea" id="RHEA-COMP:10311"/>
        <dbReference type="ChEBI" id="CHEBI:15377"/>
        <dbReference type="ChEBI" id="CHEBI:15378"/>
        <dbReference type="ChEBI" id="CHEBI:17790"/>
        <dbReference type="ChEBI" id="CHEBI:29973"/>
        <dbReference type="ChEBI" id="CHEBI:82795"/>
        <dbReference type="EC" id="3.1.1.61"/>
    </reaction>
</comment>